<reference evidence="6" key="1">
    <citation type="submission" date="2021-01" db="EMBL/GenBank/DDBJ databases">
        <title>Genome sequence of strain Noviherbaspirillum sp. DKR-6.</title>
        <authorList>
            <person name="Chaudhary D.K."/>
        </authorList>
    </citation>
    <scope>NUCLEOTIDE SEQUENCE</scope>
    <source>
        <strain evidence="6">DKR-6</strain>
    </source>
</reference>
<dbReference type="Pfam" id="PF01263">
    <property type="entry name" value="Aldose_epim"/>
    <property type="match status" value="1"/>
</dbReference>
<evidence type="ECO:0000313" key="6">
    <source>
        <dbReference type="EMBL" id="MBK4737243.1"/>
    </source>
</evidence>
<dbReference type="InterPro" id="IPR008183">
    <property type="entry name" value="Aldose_1/G6P_1-epimerase"/>
</dbReference>
<dbReference type="AlphaFoldDB" id="A0A934T2Y1"/>
<dbReference type="EC" id="5.1.3.15" evidence="4"/>
<dbReference type="GO" id="GO:0005737">
    <property type="term" value="C:cytoplasm"/>
    <property type="evidence" value="ECO:0007669"/>
    <property type="project" value="TreeGrafter"/>
</dbReference>
<dbReference type="GO" id="GO:0030246">
    <property type="term" value="F:carbohydrate binding"/>
    <property type="evidence" value="ECO:0007669"/>
    <property type="project" value="UniProtKB-UniRule"/>
</dbReference>
<dbReference type="Gene3D" id="2.70.98.10">
    <property type="match status" value="1"/>
</dbReference>
<dbReference type="RefSeq" id="WP_200595362.1">
    <property type="nucleotide sequence ID" value="NZ_JAEPBG010000010.1"/>
</dbReference>
<dbReference type="InterPro" id="IPR011013">
    <property type="entry name" value="Gal_mutarotase_sf_dom"/>
</dbReference>
<dbReference type="GO" id="GO:0047938">
    <property type="term" value="F:glucose-6-phosphate 1-epimerase activity"/>
    <property type="evidence" value="ECO:0007669"/>
    <property type="project" value="UniProtKB-UniRule"/>
</dbReference>
<dbReference type="PANTHER" id="PTHR11122">
    <property type="entry name" value="APOSPORY-ASSOCIATED PROTEIN C-RELATED"/>
    <property type="match status" value="1"/>
</dbReference>
<evidence type="ECO:0000256" key="1">
    <source>
        <dbReference type="ARBA" id="ARBA00001096"/>
    </source>
</evidence>
<dbReference type="SUPFAM" id="SSF74650">
    <property type="entry name" value="Galactose mutarotase-like"/>
    <property type="match status" value="1"/>
</dbReference>
<evidence type="ECO:0000256" key="3">
    <source>
        <dbReference type="ARBA" id="ARBA00023235"/>
    </source>
</evidence>
<feature type="active site" evidence="5">
    <location>
        <position position="176"/>
    </location>
</feature>
<dbReference type="Proteomes" id="UP000622890">
    <property type="component" value="Unassembled WGS sequence"/>
</dbReference>
<keyword evidence="3 4" id="KW-0413">Isomerase</keyword>
<keyword evidence="7" id="KW-1185">Reference proteome</keyword>
<protein>
    <recommendedName>
        <fullName evidence="4">Putative glucose-6-phosphate 1-epimerase</fullName>
        <ecNumber evidence="4">5.1.3.15</ecNumber>
    </recommendedName>
</protein>
<dbReference type="GO" id="GO:0005975">
    <property type="term" value="P:carbohydrate metabolic process"/>
    <property type="evidence" value="ECO:0007669"/>
    <property type="project" value="InterPro"/>
</dbReference>
<dbReference type="PANTHER" id="PTHR11122:SF13">
    <property type="entry name" value="GLUCOSE-6-PHOSPHATE 1-EPIMERASE"/>
    <property type="match status" value="1"/>
</dbReference>
<comment type="catalytic activity">
    <reaction evidence="1">
        <text>alpha-D-glucose 6-phosphate = beta-D-glucose 6-phosphate</text>
        <dbReference type="Rhea" id="RHEA:16249"/>
        <dbReference type="ChEBI" id="CHEBI:58225"/>
        <dbReference type="ChEBI" id="CHEBI:58247"/>
        <dbReference type="EC" id="5.1.3.15"/>
    </reaction>
</comment>
<evidence type="ECO:0000256" key="4">
    <source>
        <dbReference type="PIRNR" id="PIRNR016020"/>
    </source>
</evidence>
<accession>A0A934T2Y1</accession>
<evidence type="ECO:0000256" key="5">
    <source>
        <dbReference type="PIRSR" id="PIRSR016020-1"/>
    </source>
</evidence>
<gene>
    <name evidence="6" type="ORF">JJB74_21685</name>
</gene>
<evidence type="ECO:0000313" key="7">
    <source>
        <dbReference type="Proteomes" id="UP000622890"/>
    </source>
</evidence>
<dbReference type="PIRSF" id="PIRSF016020">
    <property type="entry name" value="PHexose_mutarotase"/>
    <property type="match status" value="1"/>
</dbReference>
<organism evidence="6 7">
    <name type="scientific">Noviherbaspirillum pedocola</name>
    <dbReference type="NCBI Taxonomy" id="2801341"/>
    <lineage>
        <taxon>Bacteria</taxon>
        <taxon>Pseudomonadati</taxon>
        <taxon>Pseudomonadota</taxon>
        <taxon>Betaproteobacteria</taxon>
        <taxon>Burkholderiales</taxon>
        <taxon>Oxalobacteraceae</taxon>
        <taxon>Noviherbaspirillum</taxon>
    </lineage>
</organism>
<comment type="similarity">
    <text evidence="2 4">Belongs to the glucose-6-phosphate 1-epimerase family.</text>
</comment>
<dbReference type="CDD" id="cd09020">
    <property type="entry name" value="D-hex-6-P-epi_like"/>
    <property type="match status" value="1"/>
</dbReference>
<evidence type="ECO:0000256" key="2">
    <source>
        <dbReference type="ARBA" id="ARBA00005866"/>
    </source>
</evidence>
<proteinExistence type="inferred from homology"/>
<dbReference type="InterPro" id="IPR014718">
    <property type="entry name" value="GH-type_carb-bd"/>
</dbReference>
<comment type="caution">
    <text evidence="6">The sequence shown here is derived from an EMBL/GenBank/DDBJ whole genome shotgun (WGS) entry which is preliminary data.</text>
</comment>
<sequence>MTRADSDDTGLSNTDRLFRSAAFTDALQALPGIRVSDGAAGSAFIGAQGAQLLSWQSGDGRERLYLSPTTGGATIHDDAGGEAAAIRGGIPVCFPQFSDRGELVKHGFARNQPWRLAARHRHGATLALASDTITARHWPHAFHAELRVALAPGALRVTLAVVNTGNVPWSFTAALHTYLRVEDIHATRLLGLDGVRYQDATDACIVKTQDEAALSIPGEVDRVYLEPPAELLLEEDGQPALRILQHGFADTVVWNPGPEKARALRDMPDEDWLRMLCVEAACAAAPVSLAPGECWEGGQTLMLAS</sequence>
<feature type="active site" evidence="5">
    <location>
        <position position="279"/>
    </location>
</feature>
<dbReference type="EMBL" id="JAEPBG010000010">
    <property type="protein sequence ID" value="MBK4737243.1"/>
    <property type="molecule type" value="Genomic_DNA"/>
</dbReference>
<dbReference type="InterPro" id="IPR025532">
    <property type="entry name" value="G6P_1-epimerase"/>
</dbReference>
<name>A0A934T2Y1_9BURK</name>